<dbReference type="EMBL" id="VSRR010040340">
    <property type="protein sequence ID" value="MPC75087.1"/>
    <property type="molecule type" value="Genomic_DNA"/>
</dbReference>
<organism evidence="1 2">
    <name type="scientific">Portunus trituberculatus</name>
    <name type="common">Swimming crab</name>
    <name type="synonym">Neptunus trituberculatus</name>
    <dbReference type="NCBI Taxonomy" id="210409"/>
    <lineage>
        <taxon>Eukaryota</taxon>
        <taxon>Metazoa</taxon>
        <taxon>Ecdysozoa</taxon>
        <taxon>Arthropoda</taxon>
        <taxon>Crustacea</taxon>
        <taxon>Multicrustacea</taxon>
        <taxon>Malacostraca</taxon>
        <taxon>Eumalacostraca</taxon>
        <taxon>Eucarida</taxon>
        <taxon>Decapoda</taxon>
        <taxon>Pleocyemata</taxon>
        <taxon>Brachyura</taxon>
        <taxon>Eubrachyura</taxon>
        <taxon>Portunoidea</taxon>
        <taxon>Portunidae</taxon>
        <taxon>Portuninae</taxon>
        <taxon>Portunus</taxon>
    </lineage>
</organism>
<dbReference type="Proteomes" id="UP000324222">
    <property type="component" value="Unassembled WGS sequence"/>
</dbReference>
<protein>
    <submittedName>
        <fullName evidence="1">Uncharacterized protein</fullName>
    </submittedName>
</protein>
<name>A0A5B7I0V4_PORTR</name>
<sequence>MKDILQVFPVENLGIIPLPLGSQDKPRNLSRVPGVEVSLFSPSEQILLKNRKIHKPTTLIFDKETRAKQNKEIAIKEAAMPDVAMQAKQRYEECVLPGAPRPPLDKESFPVAVKTCLE</sequence>
<gene>
    <name evidence="1" type="ORF">E2C01_069472</name>
</gene>
<evidence type="ECO:0000313" key="2">
    <source>
        <dbReference type="Proteomes" id="UP000324222"/>
    </source>
</evidence>
<dbReference type="AlphaFoldDB" id="A0A5B7I0V4"/>
<accession>A0A5B7I0V4</accession>
<comment type="caution">
    <text evidence="1">The sequence shown here is derived from an EMBL/GenBank/DDBJ whole genome shotgun (WGS) entry which is preliminary data.</text>
</comment>
<reference evidence="1 2" key="1">
    <citation type="submission" date="2019-05" db="EMBL/GenBank/DDBJ databases">
        <title>Another draft genome of Portunus trituberculatus and its Hox gene families provides insights of decapod evolution.</title>
        <authorList>
            <person name="Jeong J.-H."/>
            <person name="Song I."/>
            <person name="Kim S."/>
            <person name="Choi T."/>
            <person name="Kim D."/>
            <person name="Ryu S."/>
            <person name="Kim W."/>
        </authorList>
    </citation>
    <scope>NUCLEOTIDE SEQUENCE [LARGE SCALE GENOMIC DNA]</scope>
    <source>
        <tissue evidence="1">Muscle</tissue>
    </source>
</reference>
<keyword evidence="2" id="KW-1185">Reference proteome</keyword>
<evidence type="ECO:0000313" key="1">
    <source>
        <dbReference type="EMBL" id="MPC75087.1"/>
    </source>
</evidence>
<proteinExistence type="predicted"/>